<evidence type="ECO:0000256" key="1">
    <source>
        <dbReference type="SAM" id="MobiDB-lite"/>
    </source>
</evidence>
<accession>A0ABR3GXL3</accession>
<reference evidence="2 3" key="1">
    <citation type="submission" date="2024-02" db="EMBL/GenBank/DDBJ databases">
        <title>Discinaceae phylogenomics.</title>
        <authorList>
            <person name="Dirks A.C."/>
            <person name="James T.Y."/>
        </authorList>
    </citation>
    <scope>NUCLEOTIDE SEQUENCE [LARGE SCALE GENOMIC DNA]</scope>
    <source>
        <strain evidence="2 3">ACD0624</strain>
    </source>
</reference>
<gene>
    <name evidence="2" type="ORF">Q9L58_000005</name>
</gene>
<feature type="region of interest" description="Disordered" evidence="1">
    <location>
        <begin position="1"/>
        <end position="80"/>
    </location>
</feature>
<dbReference type="EMBL" id="JBBBZM010000001">
    <property type="protein sequence ID" value="KAL0640701.1"/>
    <property type="molecule type" value="Genomic_DNA"/>
</dbReference>
<name>A0ABR3GXL3_9PEZI</name>
<comment type="caution">
    <text evidence="2">The sequence shown here is derived from an EMBL/GenBank/DDBJ whole genome shotgun (WGS) entry which is preliminary data.</text>
</comment>
<dbReference type="Proteomes" id="UP001447188">
    <property type="component" value="Unassembled WGS sequence"/>
</dbReference>
<evidence type="ECO:0000313" key="3">
    <source>
        <dbReference type="Proteomes" id="UP001447188"/>
    </source>
</evidence>
<evidence type="ECO:0000313" key="2">
    <source>
        <dbReference type="EMBL" id="KAL0640701.1"/>
    </source>
</evidence>
<sequence length="174" mass="19644">MDHRHHHPLGGPPGGHPPRAGHPDDRDRAMSSGPQKRSRIDTRTPPNGEMYSHLQQQQQQQQHIQHGIPRHNLSPVSPSPGKISRVLPVWDLSGLLKSSKQNPYLKATQYIPAQIAALRSCPPTEHQPRKAIINVCLQFITHRVYTEVRNYLAVAPSPRLKTHPSFLALNPKRR</sequence>
<protein>
    <submittedName>
        <fullName evidence="2">Uncharacterized protein</fullName>
    </submittedName>
</protein>
<organism evidence="2 3">
    <name type="scientific">Discina gigas</name>
    <dbReference type="NCBI Taxonomy" id="1032678"/>
    <lineage>
        <taxon>Eukaryota</taxon>
        <taxon>Fungi</taxon>
        <taxon>Dikarya</taxon>
        <taxon>Ascomycota</taxon>
        <taxon>Pezizomycotina</taxon>
        <taxon>Pezizomycetes</taxon>
        <taxon>Pezizales</taxon>
        <taxon>Discinaceae</taxon>
        <taxon>Discina</taxon>
    </lineage>
</organism>
<proteinExistence type="predicted"/>
<keyword evidence="3" id="KW-1185">Reference proteome</keyword>